<gene>
    <name evidence="2" type="ORF">M011DRAFT_463405</name>
</gene>
<feature type="region of interest" description="Disordered" evidence="1">
    <location>
        <begin position="1"/>
        <end position="137"/>
    </location>
</feature>
<dbReference type="EMBL" id="MU006561">
    <property type="protein sequence ID" value="KAF2751906.1"/>
    <property type="molecule type" value="Genomic_DNA"/>
</dbReference>
<feature type="compositionally biased region" description="Polar residues" evidence="1">
    <location>
        <begin position="14"/>
        <end position="30"/>
    </location>
</feature>
<reference evidence="2" key="1">
    <citation type="journal article" date="2020" name="Stud. Mycol.">
        <title>101 Dothideomycetes genomes: a test case for predicting lifestyles and emergence of pathogens.</title>
        <authorList>
            <person name="Haridas S."/>
            <person name="Albert R."/>
            <person name="Binder M."/>
            <person name="Bloem J."/>
            <person name="Labutti K."/>
            <person name="Salamov A."/>
            <person name="Andreopoulos B."/>
            <person name="Baker S."/>
            <person name="Barry K."/>
            <person name="Bills G."/>
            <person name="Bluhm B."/>
            <person name="Cannon C."/>
            <person name="Castanera R."/>
            <person name="Culley D."/>
            <person name="Daum C."/>
            <person name="Ezra D."/>
            <person name="Gonzalez J."/>
            <person name="Henrissat B."/>
            <person name="Kuo A."/>
            <person name="Liang C."/>
            <person name="Lipzen A."/>
            <person name="Lutzoni F."/>
            <person name="Magnuson J."/>
            <person name="Mondo S."/>
            <person name="Nolan M."/>
            <person name="Ohm R."/>
            <person name="Pangilinan J."/>
            <person name="Park H.-J."/>
            <person name="Ramirez L."/>
            <person name="Alfaro M."/>
            <person name="Sun H."/>
            <person name="Tritt A."/>
            <person name="Yoshinaga Y."/>
            <person name="Zwiers L.-H."/>
            <person name="Turgeon B."/>
            <person name="Goodwin S."/>
            <person name="Spatafora J."/>
            <person name="Crous P."/>
            <person name="Grigoriev I."/>
        </authorList>
    </citation>
    <scope>NUCLEOTIDE SEQUENCE</scope>
    <source>
        <strain evidence="2">CBS 119925</strain>
    </source>
</reference>
<proteinExistence type="predicted"/>
<evidence type="ECO:0000256" key="1">
    <source>
        <dbReference type="SAM" id="MobiDB-lite"/>
    </source>
</evidence>
<feature type="compositionally biased region" description="Basic and acidic residues" evidence="1">
    <location>
        <begin position="31"/>
        <end position="47"/>
    </location>
</feature>
<organism evidence="2 3">
    <name type="scientific">Sporormia fimetaria CBS 119925</name>
    <dbReference type="NCBI Taxonomy" id="1340428"/>
    <lineage>
        <taxon>Eukaryota</taxon>
        <taxon>Fungi</taxon>
        <taxon>Dikarya</taxon>
        <taxon>Ascomycota</taxon>
        <taxon>Pezizomycotina</taxon>
        <taxon>Dothideomycetes</taxon>
        <taxon>Pleosporomycetidae</taxon>
        <taxon>Pleosporales</taxon>
        <taxon>Sporormiaceae</taxon>
        <taxon>Sporormia</taxon>
    </lineage>
</organism>
<feature type="compositionally biased region" description="Acidic residues" evidence="1">
    <location>
        <begin position="63"/>
        <end position="74"/>
    </location>
</feature>
<dbReference type="Proteomes" id="UP000799440">
    <property type="component" value="Unassembled WGS sequence"/>
</dbReference>
<evidence type="ECO:0000313" key="2">
    <source>
        <dbReference type="EMBL" id="KAF2751906.1"/>
    </source>
</evidence>
<feature type="compositionally biased region" description="Basic residues" evidence="1">
    <location>
        <begin position="1"/>
        <end position="13"/>
    </location>
</feature>
<feature type="compositionally biased region" description="Basic and acidic residues" evidence="1">
    <location>
        <begin position="212"/>
        <end position="225"/>
    </location>
</feature>
<feature type="compositionally biased region" description="Acidic residues" evidence="1">
    <location>
        <begin position="201"/>
        <end position="211"/>
    </location>
</feature>
<sequence length="225" mass="25762">MFLFRRAKRKSIRKPQSTPDSDLEPQTTKEPTIHSRILEQTKQDLAAEQRTSSGSKKRLSFSSDDEDDEVDEIDQPPAWTARLRANTPPPYRTYDSTAETEYPDFDEAATQAALYASHPPAVRSPNGLESRPEDVEEEQGVYLKSIMYGDQLKRGLNELERFREELEEDVGQQKGWTKEDIARKRRLNQLAEPEVFVPTEAVEEDIGDGDVEEKGQRVREKGLTH</sequence>
<feature type="region of interest" description="Disordered" evidence="1">
    <location>
        <begin position="200"/>
        <end position="225"/>
    </location>
</feature>
<name>A0A6A6VQ22_9PLEO</name>
<evidence type="ECO:0000313" key="3">
    <source>
        <dbReference type="Proteomes" id="UP000799440"/>
    </source>
</evidence>
<accession>A0A6A6VQ22</accession>
<keyword evidence="3" id="KW-1185">Reference proteome</keyword>
<protein>
    <submittedName>
        <fullName evidence="2">Uncharacterized protein</fullName>
    </submittedName>
</protein>
<dbReference type="AlphaFoldDB" id="A0A6A6VQ22"/>